<dbReference type="PANTHER" id="PTHR36698">
    <property type="entry name" value="BLL5892 PROTEIN"/>
    <property type="match status" value="1"/>
</dbReference>
<dbReference type="Gene3D" id="1.10.287.2610">
    <property type="match status" value="1"/>
</dbReference>
<keyword evidence="1" id="KW-1133">Transmembrane helix</keyword>
<sequence>METKANYVLIGAFAIAGFLGMIGFLMWFSNLQLNRQFAYYDAYFPEVTGLTVSSQVLFAGLNVGTVVDMQLAPDNSASVRVRLEIDEETPVRADSRASIESSAVTGISTVSITPGTGTAPLLREASSESVPVILSGRSTLQTLGEQAPQLLAQLNVLAEQLTTLLGDDNQARVAQILTNVERSTGNLDQTMADVSKATEAVSAAATDLAGFGDRLQDLSHSADKTLAQVSGAAEEARTALAGVNGYVSEDLTPLTNQLQTSVAALQGDLSRIAGRADTTIDKLDRALDSTTGTFDAAGAVIADLGPVFADLRQTLGRLDDALAGLPDDVPLIAARLRDAAESAAGAFDSLRAMLDSSRRPVQAFTRDALPQFSRLSQELRGLVANMDQLVSSLKRNPAQILRGQPTPEFRR</sequence>
<evidence type="ECO:0000256" key="1">
    <source>
        <dbReference type="SAM" id="Phobius"/>
    </source>
</evidence>
<keyword evidence="4" id="KW-1185">Reference proteome</keyword>
<evidence type="ECO:0000313" key="3">
    <source>
        <dbReference type="EMBL" id="MCT4334853.1"/>
    </source>
</evidence>
<gene>
    <name evidence="3" type="ORF">MU516_18595</name>
</gene>
<protein>
    <submittedName>
        <fullName evidence="3">MlaD family protein</fullName>
    </submittedName>
</protein>
<evidence type="ECO:0000313" key="4">
    <source>
        <dbReference type="Proteomes" id="UP001320702"/>
    </source>
</evidence>
<dbReference type="EMBL" id="JANAVZ010000022">
    <property type="protein sequence ID" value="MCT4334853.1"/>
    <property type="molecule type" value="Genomic_DNA"/>
</dbReference>
<reference evidence="3 4" key="1">
    <citation type="submission" date="2022-04" db="EMBL/GenBank/DDBJ databases">
        <title>Paracoccus sp. YLB-12 draft genome sequence.</title>
        <authorList>
            <person name="Yu L."/>
        </authorList>
    </citation>
    <scope>NUCLEOTIDE SEQUENCE [LARGE SCALE GENOMIC DNA]</scope>
    <source>
        <strain evidence="3 4">YLB-12</strain>
    </source>
</reference>
<name>A0ABT2KEA1_9RHOB</name>
<dbReference type="PANTHER" id="PTHR36698:SF2">
    <property type="entry name" value="MCE_MLAD DOMAIN-CONTAINING PROTEIN"/>
    <property type="match status" value="1"/>
</dbReference>
<keyword evidence="1" id="KW-0472">Membrane</keyword>
<comment type="caution">
    <text evidence="3">The sequence shown here is derived from an EMBL/GenBank/DDBJ whole genome shotgun (WGS) entry which is preliminary data.</text>
</comment>
<dbReference type="RefSeq" id="WP_260278717.1">
    <property type="nucleotide sequence ID" value="NZ_JANAVZ010000022.1"/>
</dbReference>
<dbReference type="Proteomes" id="UP001320702">
    <property type="component" value="Unassembled WGS sequence"/>
</dbReference>
<organism evidence="3 4">
    <name type="scientific">Paracoccus maritimus</name>
    <dbReference type="NCBI Taxonomy" id="2933292"/>
    <lineage>
        <taxon>Bacteria</taxon>
        <taxon>Pseudomonadati</taxon>
        <taxon>Pseudomonadota</taxon>
        <taxon>Alphaproteobacteria</taxon>
        <taxon>Rhodobacterales</taxon>
        <taxon>Paracoccaceae</taxon>
        <taxon>Paracoccus</taxon>
    </lineage>
</organism>
<feature type="transmembrane region" description="Helical" evidence="1">
    <location>
        <begin position="7"/>
        <end position="28"/>
    </location>
</feature>
<accession>A0ABT2KEA1</accession>
<evidence type="ECO:0000259" key="2">
    <source>
        <dbReference type="Pfam" id="PF02470"/>
    </source>
</evidence>
<feature type="domain" description="Mce/MlaD" evidence="2">
    <location>
        <begin position="39"/>
        <end position="115"/>
    </location>
</feature>
<dbReference type="Pfam" id="PF02470">
    <property type="entry name" value="MlaD"/>
    <property type="match status" value="1"/>
</dbReference>
<proteinExistence type="predicted"/>
<dbReference type="InterPro" id="IPR003399">
    <property type="entry name" value="Mce/MlaD"/>
</dbReference>
<keyword evidence="1" id="KW-0812">Transmembrane</keyword>